<feature type="compositionally biased region" description="Polar residues" evidence="10">
    <location>
        <begin position="1726"/>
        <end position="1750"/>
    </location>
</feature>
<keyword evidence="11" id="KW-0472">Membrane</keyword>
<dbReference type="PANTHER" id="PTHR48249">
    <property type="entry name" value="MEDIATOR OF RNA POLYMERASE II TRANSCRIPTION SUBUNIT 13"/>
    <property type="match status" value="1"/>
</dbReference>
<dbReference type="eggNOG" id="KOG1175">
    <property type="taxonomic scope" value="Eukaryota"/>
</dbReference>
<keyword evidence="5 9" id="KW-0805">Transcription regulation</keyword>
<keyword evidence="8 9" id="KW-0539">Nucleus</keyword>
<evidence type="ECO:0000259" key="13">
    <source>
        <dbReference type="Pfam" id="PF18296"/>
    </source>
</evidence>
<proteinExistence type="inferred from homology"/>
<dbReference type="InterPro" id="IPR051139">
    <property type="entry name" value="Mediator_complx_sub13"/>
</dbReference>
<dbReference type="PANTHER" id="PTHR48249:SF3">
    <property type="entry name" value="MEDIATOR OF RNA POLYMERASE II TRANSCRIPTION SUBUNIT 13"/>
    <property type="match status" value="1"/>
</dbReference>
<dbReference type="Pfam" id="PF18296">
    <property type="entry name" value="MID_MedPIWI"/>
    <property type="match status" value="1"/>
</dbReference>
<evidence type="ECO:0000256" key="3">
    <source>
        <dbReference type="ARBA" id="ARBA00019618"/>
    </source>
</evidence>
<evidence type="ECO:0000313" key="14">
    <source>
        <dbReference type="EMBL" id="EMS58632.1"/>
    </source>
</evidence>
<keyword evidence="7 9" id="KW-0804">Transcription</keyword>
<evidence type="ECO:0000256" key="4">
    <source>
        <dbReference type="ARBA" id="ARBA00022491"/>
    </source>
</evidence>
<evidence type="ECO:0000256" key="5">
    <source>
        <dbReference type="ARBA" id="ARBA00023015"/>
    </source>
</evidence>
<protein>
    <recommendedName>
        <fullName evidence="3 9">Mediator of RNA polymerase II transcription subunit 13</fullName>
    </recommendedName>
</protein>
<evidence type="ECO:0000256" key="1">
    <source>
        <dbReference type="ARBA" id="ARBA00004123"/>
    </source>
</evidence>
<feature type="compositionally biased region" description="Polar residues" evidence="10">
    <location>
        <begin position="739"/>
        <end position="748"/>
    </location>
</feature>
<keyword evidence="11" id="KW-1133">Transmembrane helix</keyword>
<comment type="similarity">
    <text evidence="2 9">Belongs to the Mediator complex subunit 13 family.</text>
</comment>
<feature type="region of interest" description="Disordered" evidence="10">
    <location>
        <begin position="1723"/>
        <end position="1750"/>
    </location>
</feature>
<reference evidence="14" key="1">
    <citation type="journal article" date="2013" name="Nature">
        <title>Draft genome of the wheat A-genome progenitor Triticum urartu.</title>
        <authorList>
            <person name="Ling H.Q."/>
            <person name="Zhao S."/>
            <person name="Liu D."/>
            <person name="Wang J."/>
            <person name="Sun H."/>
            <person name="Zhang C."/>
            <person name="Fan H."/>
            <person name="Li D."/>
            <person name="Dong L."/>
            <person name="Tao Y."/>
            <person name="Gao C."/>
            <person name="Wu H."/>
            <person name="Li Y."/>
            <person name="Cui Y."/>
            <person name="Guo X."/>
            <person name="Zheng S."/>
            <person name="Wang B."/>
            <person name="Yu K."/>
            <person name="Liang Q."/>
            <person name="Yang W."/>
            <person name="Lou X."/>
            <person name="Chen J."/>
            <person name="Feng M."/>
            <person name="Jian J."/>
            <person name="Zhang X."/>
            <person name="Luo G."/>
            <person name="Jiang Y."/>
            <person name="Liu J."/>
            <person name="Wang Z."/>
            <person name="Sha Y."/>
            <person name="Zhang B."/>
            <person name="Wu H."/>
            <person name="Tang D."/>
            <person name="Shen Q."/>
            <person name="Xue P."/>
            <person name="Zou S."/>
            <person name="Wang X."/>
            <person name="Liu X."/>
            <person name="Wang F."/>
            <person name="Yang Y."/>
            <person name="An X."/>
            <person name="Dong Z."/>
            <person name="Zhang K."/>
            <person name="Zhang X."/>
            <person name="Luo M.C."/>
            <person name="Dvorak J."/>
            <person name="Tong Y."/>
            <person name="Wang J."/>
            <person name="Yang H."/>
            <person name="Li Z."/>
            <person name="Wang D."/>
            <person name="Zhang A."/>
            <person name="Wang J."/>
        </authorList>
    </citation>
    <scope>NUCLEOTIDE SEQUENCE</scope>
</reference>
<feature type="domain" description="Mediator complex subunit Med13 C-terminal" evidence="12">
    <location>
        <begin position="1584"/>
        <end position="1986"/>
    </location>
</feature>
<dbReference type="STRING" id="4572.M7ZEZ4"/>
<feature type="region of interest" description="Disordered" evidence="10">
    <location>
        <begin position="1037"/>
        <end position="1063"/>
    </location>
</feature>
<dbReference type="InterPro" id="IPR009401">
    <property type="entry name" value="Med13_C"/>
</dbReference>
<evidence type="ECO:0000256" key="2">
    <source>
        <dbReference type="ARBA" id="ARBA00009354"/>
    </source>
</evidence>
<dbReference type="GO" id="GO:0003713">
    <property type="term" value="F:transcription coactivator activity"/>
    <property type="evidence" value="ECO:0007669"/>
    <property type="project" value="TreeGrafter"/>
</dbReference>
<name>M7ZEZ4_TRIUA</name>
<keyword evidence="11" id="KW-0812">Transmembrane</keyword>
<feature type="transmembrane region" description="Helical" evidence="11">
    <location>
        <begin position="176"/>
        <end position="202"/>
    </location>
</feature>
<feature type="domain" description="MID" evidence="13">
    <location>
        <begin position="1109"/>
        <end position="1342"/>
    </location>
</feature>
<gene>
    <name evidence="14" type="ORF">TRIUR3_15741</name>
</gene>
<comment type="subunit">
    <text evidence="9">Component of the Mediator complex.</text>
</comment>
<keyword evidence="6 9" id="KW-0010">Activator</keyword>
<accession>M7ZEZ4</accession>
<dbReference type="InterPro" id="IPR041285">
    <property type="entry name" value="MID_MedPIWI"/>
</dbReference>
<comment type="function">
    <text evidence="9">Component of the Mediator complex, a coactivator involved in regulated transcription of nearly all RNA polymerase II-dependent genes. Mediator functions as a bridge to convey information from gene-specific regulatory proteins to the basal RNA polymerase II transcription machinery. Mediator is recruited to promoters by direct interactions with regulatory proteins and serves as a scaffold for the assembly of a functional preinitiation complex with RNA polymerase II and the general transcription factors.</text>
</comment>
<keyword evidence="4 9" id="KW-0678">Repressor</keyword>
<dbReference type="GO" id="GO:0016592">
    <property type="term" value="C:mediator complex"/>
    <property type="evidence" value="ECO:0007669"/>
    <property type="project" value="InterPro"/>
</dbReference>
<comment type="subcellular location">
    <subcellularLocation>
        <location evidence="1 9">Nucleus</location>
    </subcellularLocation>
</comment>
<dbReference type="GO" id="GO:0045944">
    <property type="term" value="P:positive regulation of transcription by RNA polymerase II"/>
    <property type="evidence" value="ECO:0007669"/>
    <property type="project" value="TreeGrafter"/>
</dbReference>
<feature type="compositionally biased region" description="Basic and acidic residues" evidence="10">
    <location>
        <begin position="471"/>
        <end position="487"/>
    </location>
</feature>
<evidence type="ECO:0000259" key="12">
    <source>
        <dbReference type="Pfam" id="PF06333"/>
    </source>
</evidence>
<evidence type="ECO:0000256" key="9">
    <source>
        <dbReference type="RuleBase" id="RU364134"/>
    </source>
</evidence>
<evidence type="ECO:0000256" key="10">
    <source>
        <dbReference type="SAM" id="MobiDB-lite"/>
    </source>
</evidence>
<feature type="region of interest" description="Disordered" evidence="10">
    <location>
        <begin position="716"/>
        <end position="748"/>
    </location>
</feature>
<evidence type="ECO:0000256" key="8">
    <source>
        <dbReference type="ARBA" id="ARBA00023242"/>
    </source>
</evidence>
<dbReference type="Pfam" id="PF06333">
    <property type="entry name" value="Med13_C"/>
    <property type="match status" value="1"/>
</dbReference>
<dbReference type="EMBL" id="KD130297">
    <property type="protein sequence ID" value="EMS58632.1"/>
    <property type="molecule type" value="Genomic_DNA"/>
</dbReference>
<organism evidence="14">
    <name type="scientific">Triticum urartu</name>
    <name type="common">Red wild einkorn</name>
    <name type="synonym">Crithodium urartu</name>
    <dbReference type="NCBI Taxonomy" id="4572"/>
    <lineage>
        <taxon>Eukaryota</taxon>
        <taxon>Viridiplantae</taxon>
        <taxon>Streptophyta</taxon>
        <taxon>Embryophyta</taxon>
        <taxon>Tracheophyta</taxon>
        <taxon>Spermatophyta</taxon>
        <taxon>Magnoliopsida</taxon>
        <taxon>Liliopsida</taxon>
        <taxon>Poales</taxon>
        <taxon>Poaceae</taxon>
        <taxon>BOP clade</taxon>
        <taxon>Pooideae</taxon>
        <taxon>Triticodae</taxon>
        <taxon>Triticeae</taxon>
        <taxon>Triticinae</taxon>
        <taxon>Triticum</taxon>
    </lineage>
</organism>
<dbReference type="OMA" id="IASMCEK"/>
<evidence type="ECO:0000256" key="7">
    <source>
        <dbReference type="ARBA" id="ARBA00023163"/>
    </source>
</evidence>
<evidence type="ECO:0000256" key="6">
    <source>
        <dbReference type="ARBA" id="ARBA00023159"/>
    </source>
</evidence>
<sequence>MPQQNTIEHSFATAYHHEAWTCSIENTIIPGELQTVSWFQFLPVEPEYNATSDRSSKAEQKDALNSTVLSAYLRLQSEGLLSTWTNSFVGPWDPSQGEHNPVVSSDLWVAPGNSEEVAAALCQALRNSLERALRGLSYARFGDVFTKYNPPTRNQNSFRRAQPTVEFVFAATEEAIFVHVIISASFFIVYVNYVLCLFGFIVAPSGMLGRLVGCCPSDLARQVYSSKLSAPNLPGFTQPTICQLRGQSYYVEVALGFPPASTDKISESENNQIKKEFDSVKDLHLGDDGQQKLESADGLPVLERTFIYPPEAVMVPMVHQAFVRFSSKRMWSQDWMGSSSWEAWPFWNFSPSSYFRNRTCYCFIPRKREDLEELATNFIQIFSKLLSSFFGSSRGLGVNSNFLRLRRQRNNNSNGMTSSISSVSSTSNGSEHAVAAKGGDLLADADSTACHQSDLPLNNDIAGSKMVSKRSRSEITEDSSHAGKEVSENMQGTNGQGGCSWGWGEEGVVMDINILLLEFGDFSDFFQEDELDFGEPPGTAESHALVSPASEFGDMPFIDSPSVAMDIPEQRLSPVGFTSMEAFNHQTMSPIQDVASKVQEPLKEIASPAGSQSLVLSSSRSDFLTRAEATLTFAPEYAAVEISSCETPATLFTNPYLPGSKKRGSCGFSSRVYSYDVTQSSKVESAGDKSEKSDKLTPANLSRDVGRSSLYTLVQGRKNESEKSLNSADEQSCKGETSRPVSGETSFSSSLTIQKKSDSMLNVGYFLLSMKTALATEIECITFQAAMCRIRHTLVSLRTKASAELKSALSSAMQTESSSNSGLVPKYEMKRKESIPARLSSDVDHDMYDRSQLESVGVWRSVVVPKGAKPLDSLSTKTFTGISPSVQRQPIVKLLSAMALLVQQSTSFVDIALDMDDGDGSFFWLSLDEQRRRGFSCDPSMVHAGCGGLLGTCHSKDCAGVDLVDPLSAEVSESSMIGLLQSDIKSALKTAFANMDGPLSVIDWCRGRSNIAESAVMGDAYSFHYSTGDIRDTSNSIPIGGDAMSPPQSSNDRGTSEEHHKGYHRVRPTIAVLPSPSLLVGYQDDWLKTSANCLKLWEKAPLEPYASAKPVTYYALCPDIDMLTSAATDFFMQLGTIYEVCKLGTHSPQHSGGQIEQSPGKYLPSGLVLVECPDQLKTRGSHSVSISSVTEYFQALSKSWSVKSFVSSLARIIKDIKLTLNISTNQKESSNIPCTVVYVVCPFPEPSAVLQTLVESSVAIGSILSSERERKSFLYTQVAKALDSSASADEASASNVVMLSGFSIPKLVLQIVTVETLLRLHKPNELAAFKDIAFTVYNKARRIPRFVSTSDMFQSPTYMSRPQSMMMHTASPGPTLWKECLAPRMSGQTLSRETEFDASMRSVSWDNSWQPGRAVGLPDPSKIPELCAQDDRKYAFEPLFILAEPGAVDYNDTMESSRFGVDASSSRVYSSISGGTDSGASPLLEGETEFDASMRSVSWDNSWQPGRAVGLPDPSKIPELCAQDDRKYAFEPLFILAEPGTADYSDIMESSRFGADASSSRAYSSISGGTDSGASPPLEGSENDSGTSLHCCYGWTEDWRWLVCIWTDSRGELLDSLIFPFGGISSRQDTKVLQSLFIQILQQGCQIMSSSPEASNTRSRDVIITRIGGFLELEIQEWQKAIYSFGGNEVKKWPVQLRRSIPDGIPPNSNGPTLQQQDMGLIQDRNMPSSPSTLYSPHSKSSFTKGQSGNKKQILVEQSGMDSSRGSLHLVRSISLVAVSQDSSLHLACQADLIATRPTSGEGNQSSTGSSSYLDGFAPVKSIGSMSASYLLVPSPSMRYLSPATLQLPTCLTSESPPLAHLLHSKGTATPLAMGYVVSKAVPPVRKNAAQLTKEDRHSVLSVSIVDYYGGSTPTVQEKMSRGVGGSTMSKQARNITHETSARDYEMDMHNVLEAVAAELHALSWMTVSPVYTERRSALPFHCDMVLRLRRLLHYADRHLSQLTEKGEM</sequence>
<evidence type="ECO:0000256" key="11">
    <source>
        <dbReference type="SAM" id="Phobius"/>
    </source>
</evidence>
<feature type="region of interest" description="Disordered" evidence="10">
    <location>
        <begin position="466"/>
        <end position="495"/>
    </location>
</feature>